<reference evidence="1" key="1">
    <citation type="submission" date="2020-10" db="EMBL/GenBank/DDBJ databases">
        <authorList>
            <person name="Gilroy R."/>
        </authorList>
    </citation>
    <scope>NUCLEOTIDE SEQUENCE</scope>
    <source>
        <strain evidence="1">6276</strain>
    </source>
</reference>
<dbReference type="Proteomes" id="UP000823928">
    <property type="component" value="Unassembled WGS sequence"/>
</dbReference>
<protein>
    <submittedName>
        <fullName evidence="1">LLM class flavin-dependent oxidoreductase</fullName>
    </submittedName>
</protein>
<evidence type="ECO:0000313" key="2">
    <source>
        <dbReference type="Proteomes" id="UP000823928"/>
    </source>
</evidence>
<comment type="caution">
    <text evidence="1">The sequence shown here is derived from an EMBL/GenBank/DDBJ whole genome shotgun (WGS) entry which is preliminary data.</text>
</comment>
<sequence length="70" mass="8042">MEAKSAREVVKILLMKNKVSLSMLAKMLSTEDKKVYQQSLSAKLINGTLKYNEMVQICELLGYEIEFKKL</sequence>
<reference evidence="1" key="2">
    <citation type="journal article" date="2021" name="PeerJ">
        <title>Extensive microbial diversity within the chicken gut microbiome revealed by metagenomics and culture.</title>
        <authorList>
            <person name="Gilroy R."/>
            <person name="Ravi A."/>
            <person name="Getino M."/>
            <person name="Pursley I."/>
            <person name="Horton D.L."/>
            <person name="Alikhan N.F."/>
            <person name="Baker D."/>
            <person name="Gharbi K."/>
            <person name="Hall N."/>
            <person name="Watson M."/>
            <person name="Adriaenssens E.M."/>
            <person name="Foster-Nyarko E."/>
            <person name="Jarju S."/>
            <person name="Secka A."/>
            <person name="Antonio M."/>
            <person name="Oren A."/>
            <person name="Chaudhuri R.R."/>
            <person name="La Ragione R."/>
            <person name="Hildebrand F."/>
            <person name="Pallen M.J."/>
        </authorList>
    </citation>
    <scope>NUCLEOTIDE SEQUENCE</scope>
    <source>
        <strain evidence="1">6276</strain>
    </source>
</reference>
<dbReference type="EMBL" id="DVIU01000163">
    <property type="protein sequence ID" value="HIS36603.1"/>
    <property type="molecule type" value="Genomic_DNA"/>
</dbReference>
<accession>A0A9D1JN49</accession>
<proteinExistence type="predicted"/>
<gene>
    <name evidence="1" type="ORF">IAC10_08245</name>
</gene>
<evidence type="ECO:0000313" key="1">
    <source>
        <dbReference type="EMBL" id="HIS36603.1"/>
    </source>
</evidence>
<organism evidence="1 2">
    <name type="scientific">Candidatus Scatousia excrementigallinarum</name>
    <dbReference type="NCBI Taxonomy" id="2840935"/>
    <lineage>
        <taxon>Bacteria</taxon>
        <taxon>Candidatus Scatousia</taxon>
    </lineage>
</organism>
<name>A0A9D1JN49_9BACT</name>
<dbReference type="AlphaFoldDB" id="A0A9D1JN49"/>